<evidence type="ECO:0000313" key="2">
    <source>
        <dbReference type="Proteomes" id="UP000005237"/>
    </source>
</evidence>
<proteinExistence type="predicted"/>
<reference evidence="1" key="2">
    <citation type="submission" date="2022-06" db="UniProtKB">
        <authorList>
            <consortium name="EnsemblMetazoa"/>
        </authorList>
    </citation>
    <scope>IDENTIFICATION</scope>
    <source>
        <strain evidence="1">DF5081</strain>
    </source>
</reference>
<keyword evidence="2" id="KW-1185">Reference proteome</keyword>
<sequence length="73" mass="8446">MIAVLAARKTSEAYEYPQGESEAEGNYPGQMEKRKPSFVRFGKRSSSDYPLVLNQEELQMNKRKPSFVRFGRK</sequence>
<accession>A0A8R1IRE3</accession>
<dbReference type="Proteomes" id="UP000005237">
    <property type="component" value="Unassembled WGS sequence"/>
</dbReference>
<protein>
    <submittedName>
        <fullName evidence="1">Uncharacterized protein</fullName>
    </submittedName>
</protein>
<dbReference type="EnsemblMetazoa" id="CJA37389.1">
    <property type="protein sequence ID" value="CJA37389.1"/>
    <property type="gene ID" value="WBGene00213236"/>
</dbReference>
<dbReference type="AlphaFoldDB" id="A0A8R1IRE3"/>
<evidence type="ECO:0000313" key="1">
    <source>
        <dbReference type="EnsemblMetazoa" id="CJA37389.1"/>
    </source>
</evidence>
<organism evidence="1 2">
    <name type="scientific">Caenorhabditis japonica</name>
    <dbReference type="NCBI Taxonomy" id="281687"/>
    <lineage>
        <taxon>Eukaryota</taxon>
        <taxon>Metazoa</taxon>
        <taxon>Ecdysozoa</taxon>
        <taxon>Nematoda</taxon>
        <taxon>Chromadorea</taxon>
        <taxon>Rhabditida</taxon>
        <taxon>Rhabditina</taxon>
        <taxon>Rhabditomorpha</taxon>
        <taxon>Rhabditoidea</taxon>
        <taxon>Rhabditidae</taxon>
        <taxon>Peloderinae</taxon>
        <taxon>Caenorhabditis</taxon>
    </lineage>
</organism>
<reference evidence="2" key="1">
    <citation type="submission" date="2010-08" db="EMBL/GenBank/DDBJ databases">
        <authorList>
            <consortium name="Caenorhabditis japonica Sequencing Consortium"/>
            <person name="Wilson R.K."/>
        </authorList>
    </citation>
    <scope>NUCLEOTIDE SEQUENCE [LARGE SCALE GENOMIC DNA]</scope>
    <source>
        <strain evidence="2">DF5081</strain>
    </source>
</reference>
<name>A0A8R1IRE3_CAEJA</name>